<dbReference type="HAMAP" id="MF_00386">
    <property type="entry name" value="UPF0161_YidD"/>
    <property type="match status" value="1"/>
</dbReference>
<dbReference type="GO" id="GO:0005886">
    <property type="term" value="C:plasma membrane"/>
    <property type="evidence" value="ECO:0007669"/>
    <property type="project" value="UniProtKB-SubCell"/>
</dbReference>
<comment type="function">
    <text evidence="1">Could be involved in insertion of integral membrane proteins into the membrane.</text>
</comment>
<dbReference type="SMART" id="SM01234">
    <property type="entry name" value="Haemolytic"/>
    <property type="match status" value="1"/>
</dbReference>
<evidence type="ECO:0000313" key="2">
    <source>
        <dbReference type="EMBL" id="RZU00912.1"/>
    </source>
</evidence>
<protein>
    <recommendedName>
        <fullName evidence="1">Putative membrane protein insertion efficiency factor</fullName>
    </recommendedName>
</protein>
<gene>
    <name evidence="2" type="ORF">EV670_1625</name>
</gene>
<proteinExistence type="inferred from homology"/>
<comment type="subcellular location">
    <subcellularLocation>
        <location evidence="1">Cell membrane</location>
        <topology evidence="1">Peripheral membrane protein</topology>
        <orientation evidence="1">Cytoplasmic side</orientation>
    </subcellularLocation>
</comment>
<dbReference type="PANTHER" id="PTHR33383:SF1">
    <property type="entry name" value="MEMBRANE PROTEIN INSERTION EFFICIENCY FACTOR-RELATED"/>
    <property type="match status" value="1"/>
</dbReference>
<dbReference type="PANTHER" id="PTHR33383">
    <property type="entry name" value="MEMBRANE PROTEIN INSERTION EFFICIENCY FACTOR-RELATED"/>
    <property type="match status" value="1"/>
</dbReference>
<keyword evidence="1" id="KW-0472">Membrane</keyword>
<dbReference type="EMBL" id="SHKP01000005">
    <property type="protein sequence ID" value="RZU00912.1"/>
    <property type="molecule type" value="Genomic_DNA"/>
</dbReference>
<dbReference type="Pfam" id="PF01809">
    <property type="entry name" value="YidD"/>
    <property type="match status" value="1"/>
</dbReference>
<evidence type="ECO:0000256" key="1">
    <source>
        <dbReference type="HAMAP-Rule" id="MF_00386"/>
    </source>
</evidence>
<dbReference type="InterPro" id="IPR002696">
    <property type="entry name" value="Membr_insert_effic_factor_YidD"/>
</dbReference>
<name>A0A4Q7VW26_9BURK</name>
<keyword evidence="3" id="KW-1185">Reference proteome</keyword>
<dbReference type="OrthoDB" id="9801753at2"/>
<dbReference type="RefSeq" id="WP_130431338.1">
    <property type="nucleotide sequence ID" value="NZ_SHKP01000005.1"/>
</dbReference>
<comment type="similarity">
    <text evidence="1">Belongs to the UPF0161 family.</text>
</comment>
<keyword evidence="1" id="KW-1003">Cell membrane</keyword>
<dbReference type="AlphaFoldDB" id="A0A4Q7VW26"/>
<organism evidence="2 3">
    <name type="scientific">Rivibacter subsaxonicus</name>
    <dbReference type="NCBI Taxonomy" id="457575"/>
    <lineage>
        <taxon>Bacteria</taxon>
        <taxon>Pseudomonadati</taxon>
        <taxon>Pseudomonadota</taxon>
        <taxon>Betaproteobacteria</taxon>
        <taxon>Burkholderiales</taxon>
        <taxon>Rivibacter</taxon>
    </lineage>
</organism>
<comment type="caution">
    <text evidence="2">The sequence shown here is derived from an EMBL/GenBank/DDBJ whole genome shotgun (WGS) entry which is preliminary data.</text>
</comment>
<accession>A0A4Q7VW26</accession>
<sequence length="116" mass="12633">MQFSWTQAADDLARAPQRLLMGLVRAYQLLFSAWLGNSCRYEPSCSAYTMQALQRHGALAGSALGARRLLRCYPGCEGGCDPVPERLAAWAPGWLTRAAAETPLSHSTSSCEIKKS</sequence>
<reference evidence="2 3" key="1">
    <citation type="submission" date="2019-02" db="EMBL/GenBank/DDBJ databases">
        <title>Genomic Encyclopedia of Type Strains, Phase IV (KMG-IV): sequencing the most valuable type-strain genomes for metagenomic binning, comparative biology and taxonomic classification.</title>
        <authorList>
            <person name="Goeker M."/>
        </authorList>
    </citation>
    <scope>NUCLEOTIDE SEQUENCE [LARGE SCALE GENOMIC DNA]</scope>
    <source>
        <strain evidence="2 3">DSM 19570</strain>
    </source>
</reference>
<evidence type="ECO:0000313" key="3">
    <source>
        <dbReference type="Proteomes" id="UP000293671"/>
    </source>
</evidence>
<dbReference type="NCBIfam" id="TIGR00278">
    <property type="entry name" value="membrane protein insertion efficiency factor YidD"/>
    <property type="match status" value="1"/>
</dbReference>
<dbReference type="Proteomes" id="UP000293671">
    <property type="component" value="Unassembled WGS sequence"/>
</dbReference>